<dbReference type="EMBL" id="BKCJ010004387">
    <property type="protein sequence ID" value="GEU60738.1"/>
    <property type="molecule type" value="Genomic_DNA"/>
</dbReference>
<evidence type="ECO:0000313" key="1">
    <source>
        <dbReference type="EMBL" id="GEU60738.1"/>
    </source>
</evidence>
<gene>
    <name evidence="1" type="ORF">Tci_032716</name>
</gene>
<reference evidence="1" key="1">
    <citation type="journal article" date="2019" name="Sci. Rep.">
        <title>Draft genome of Tanacetum cinerariifolium, the natural source of mosquito coil.</title>
        <authorList>
            <person name="Yamashiro T."/>
            <person name="Shiraishi A."/>
            <person name="Satake H."/>
            <person name="Nakayama K."/>
        </authorList>
    </citation>
    <scope>NUCLEOTIDE SEQUENCE</scope>
</reference>
<name>A0A6L2LGH1_TANCI</name>
<sequence length="206" mass="23077">MLLAQAQEAGVLLNDKQQDFLDNSLEETDDYKMLLAQAQEAGVLLNDKQQDFLDNSLEETDDCKDLQLQATTNFKVNHVDAYGSDCDDKATTNAIFMANLSPVGSINDDMVKPRYDFNILSKTYISLRPNLEVLQITIKSQDTVMSNSEDFIVTYTKVSSQFEDLSDTRSTRVYGVSMMPDDPYAYVEATLQAPPSPNYMPGPEEP</sequence>
<protein>
    <submittedName>
        <fullName evidence="1">Uncharacterized protein</fullName>
    </submittedName>
</protein>
<dbReference type="AlphaFoldDB" id="A0A6L2LGH1"/>
<accession>A0A6L2LGH1</accession>
<organism evidence="1">
    <name type="scientific">Tanacetum cinerariifolium</name>
    <name type="common">Dalmatian daisy</name>
    <name type="synonym">Chrysanthemum cinerariifolium</name>
    <dbReference type="NCBI Taxonomy" id="118510"/>
    <lineage>
        <taxon>Eukaryota</taxon>
        <taxon>Viridiplantae</taxon>
        <taxon>Streptophyta</taxon>
        <taxon>Embryophyta</taxon>
        <taxon>Tracheophyta</taxon>
        <taxon>Spermatophyta</taxon>
        <taxon>Magnoliopsida</taxon>
        <taxon>eudicotyledons</taxon>
        <taxon>Gunneridae</taxon>
        <taxon>Pentapetalae</taxon>
        <taxon>asterids</taxon>
        <taxon>campanulids</taxon>
        <taxon>Asterales</taxon>
        <taxon>Asteraceae</taxon>
        <taxon>Asteroideae</taxon>
        <taxon>Anthemideae</taxon>
        <taxon>Anthemidinae</taxon>
        <taxon>Tanacetum</taxon>
    </lineage>
</organism>
<proteinExistence type="predicted"/>
<comment type="caution">
    <text evidence="1">The sequence shown here is derived from an EMBL/GenBank/DDBJ whole genome shotgun (WGS) entry which is preliminary data.</text>
</comment>